<reference evidence="2 3" key="1">
    <citation type="submission" date="2016-11" db="EMBL/GenBank/DDBJ databases">
        <title>Interaction between Lactobacillus species and yeast in water kefir.</title>
        <authorList>
            <person name="Behr J."/>
            <person name="Xu D."/>
            <person name="Vogel R.F."/>
        </authorList>
    </citation>
    <scope>NUCLEOTIDE SEQUENCE [LARGE SCALE GENOMIC DNA]</scope>
    <source>
        <strain evidence="2 3">TMW 1.1822</strain>
    </source>
</reference>
<accession>A0A3Q8CAL5</accession>
<organism evidence="2 3">
    <name type="scientific">Liquorilactobacillus hordei</name>
    <dbReference type="NCBI Taxonomy" id="468911"/>
    <lineage>
        <taxon>Bacteria</taxon>
        <taxon>Bacillati</taxon>
        <taxon>Bacillota</taxon>
        <taxon>Bacilli</taxon>
        <taxon>Lactobacillales</taxon>
        <taxon>Lactobacillaceae</taxon>
        <taxon>Liquorilactobacillus</taxon>
    </lineage>
</organism>
<name>A0A3Q8CAL5_9LACO</name>
<proteinExistence type="predicted"/>
<evidence type="ECO:0000313" key="2">
    <source>
        <dbReference type="EMBL" id="AUJ30886.1"/>
    </source>
</evidence>
<dbReference type="AlphaFoldDB" id="A0A3Q8CAL5"/>
<evidence type="ECO:0000313" key="3">
    <source>
        <dbReference type="Proteomes" id="UP000314960"/>
    </source>
</evidence>
<protein>
    <submittedName>
        <fullName evidence="2">Pore-forming protein</fullName>
    </submittedName>
</protein>
<feature type="transmembrane region" description="Helical" evidence="1">
    <location>
        <begin position="38"/>
        <end position="59"/>
    </location>
</feature>
<dbReference type="Proteomes" id="UP000314960">
    <property type="component" value="Chromosome"/>
</dbReference>
<dbReference type="KEGG" id="lhw:BSQ49_07165"/>
<dbReference type="InterPro" id="IPR020215">
    <property type="entry name" value="EbsA-like"/>
</dbReference>
<dbReference type="EMBL" id="CP018176">
    <property type="protein sequence ID" value="AUJ30886.1"/>
    <property type="molecule type" value="Genomic_DNA"/>
</dbReference>
<dbReference type="Pfam" id="PF17255">
    <property type="entry name" value="EbsA"/>
    <property type="match status" value="1"/>
</dbReference>
<keyword evidence="1" id="KW-1133">Transmembrane helix</keyword>
<gene>
    <name evidence="2" type="ORF">BSQ49_07165</name>
</gene>
<keyword evidence="1" id="KW-0812">Transmembrane</keyword>
<evidence type="ECO:0000256" key="1">
    <source>
        <dbReference type="SAM" id="Phobius"/>
    </source>
</evidence>
<keyword evidence="1" id="KW-0472">Membrane</keyword>
<feature type="transmembrane region" description="Helical" evidence="1">
    <location>
        <begin position="12"/>
        <end position="32"/>
    </location>
</feature>
<sequence>MNKKFWYQPDFATSVICWSFTFMILLLSVLLWLEITVFQIWTVIVFLIFCAITIIQLLLRWIEVGDEQMIVHTIIPQNTKKITLTNIENVRISKYGIIITVKRQKYHFIMSKSNCKILYNIIVSQ</sequence>